<feature type="compositionally biased region" description="Gly residues" evidence="1">
    <location>
        <begin position="45"/>
        <end position="67"/>
    </location>
</feature>
<dbReference type="AlphaFoldDB" id="A0A919FVC2"/>
<dbReference type="EMBL" id="BNCD01000002">
    <property type="protein sequence ID" value="GHH73148.1"/>
    <property type="molecule type" value="Genomic_DNA"/>
</dbReference>
<gene>
    <name evidence="2" type="ORF">GCM10018793_11310</name>
</gene>
<feature type="compositionally biased region" description="Basic and acidic residues" evidence="1">
    <location>
        <begin position="82"/>
        <end position="92"/>
    </location>
</feature>
<keyword evidence="3" id="KW-1185">Reference proteome</keyword>
<accession>A0A919FVC2</accession>
<organism evidence="2 3">
    <name type="scientific">Streptomyces sulfonofaciens</name>
    <dbReference type="NCBI Taxonomy" id="68272"/>
    <lineage>
        <taxon>Bacteria</taxon>
        <taxon>Bacillati</taxon>
        <taxon>Actinomycetota</taxon>
        <taxon>Actinomycetes</taxon>
        <taxon>Kitasatosporales</taxon>
        <taxon>Streptomycetaceae</taxon>
        <taxon>Streptomyces</taxon>
    </lineage>
</organism>
<sequence>MTPFEPPEEDPPLPQALTAPASGSAVSAVSTDLRLLPGRCRASCDGGGPASGAGGAGGAASAGGAGSRLGMAASRGSGVRHGHPDRLTRPGQ</sequence>
<name>A0A919FVC2_9ACTN</name>
<feature type="region of interest" description="Disordered" evidence="1">
    <location>
        <begin position="1"/>
        <end position="92"/>
    </location>
</feature>
<reference evidence="2" key="2">
    <citation type="submission" date="2020-09" db="EMBL/GenBank/DDBJ databases">
        <authorList>
            <person name="Sun Q."/>
            <person name="Ohkuma M."/>
        </authorList>
    </citation>
    <scope>NUCLEOTIDE SEQUENCE</scope>
    <source>
        <strain evidence="2">JCM 5069</strain>
    </source>
</reference>
<dbReference type="Proteomes" id="UP000603708">
    <property type="component" value="Unassembled WGS sequence"/>
</dbReference>
<evidence type="ECO:0000256" key="1">
    <source>
        <dbReference type="SAM" id="MobiDB-lite"/>
    </source>
</evidence>
<evidence type="ECO:0000313" key="3">
    <source>
        <dbReference type="Proteomes" id="UP000603708"/>
    </source>
</evidence>
<comment type="caution">
    <text evidence="2">The sequence shown here is derived from an EMBL/GenBank/DDBJ whole genome shotgun (WGS) entry which is preliminary data.</text>
</comment>
<protein>
    <submittedName>
        <fullName evidence="2">Uncharacterized protein</fullName>
    </submittedName>
</protein>
<evidence type="ECO:0000313" key="2">
    <source>
        <dbReference type="EMBL" id="GHH73148.1"/>
    </source>
</evidence>
<feature type="compositionally biased region" description="Low complexity" evidence="1">
    <location>
        <begin position="19"/>
        <end position="30"/>
    </location>
</feature>
<feature type="compositionally biased region" description="Acidic residues" evidence="1">
    <location>
        <begin position="1"/>
        <end position="11"/>
    </location>
</feature>
<proteinExistence type="predicted"/>
<reference evidence="2" key="1">
    <citation type="journal article" date="2014" name="Int. J. Syst. Evol. Microbiol.">
        <title>Complete genome sequence of Corynebacterium casei LMG S-19264T (=DSM 44701T), isolated from a smear-ripened cheese.</title>
        <authorList>
            <consortium name="US DOE Joint Genome Institute (JGI-PGF)"/>
            <person name="Walter F."/>
            <person name="Albersmeier A."/>
            <person name="Kalinowski J."/>
            <person name="Ruckert C."/>
        </authorList>
    </citation>
    <scope>NUCLEOTIDE SEQUENCE</scope>
    <source>
        <strain evidence="2">JCM 5069</strain>
    </source>
</reference>
<feature type="compositionally biased region" description="Low complexity" evidence="1">
    <location>
        <begin position="68"/>
        <end position="77"/>
    </location>
</feature>